<sequence>MTTATDLLADRIAVVDTVTAYSTALDNRDWPLFESLFTPDAVWDYSAADQRCTGPAEILARVRPGIERLDATQHFVTNHVVTIAGDEAAHSCYYLAQHMRGGERFLAAGRYRDLLHRTESGWRIASRLLSNTWTDGNPSVVLQ</sequence>
<dbReference type="SUPFAM" id="SSF54427">
    <property type="entry name" value="NTF2-like"/>
    <property type="match status" value="1"/>
</dbReference>
<protein>
    <submittedName>
        <fullName evidence="2">Nuclear transport factor 2 family protein</fullName>
    </submittedName>
</protein>
<feature type="domain" description="SnoaL-like" evidence="1">
    <location>
        <begin position="8"/>
        <end position="127"/>
    </location>
</feature>
<dbReference type="EMBL" id="CP109441">
    <property type="protein sequence ID" value="WUV45838.1"/>
    <property type="molecule type" value="Genomic_DNA"/>
</dbReference>
<keyword evidence="3" id="KW-1185">Reference proteome</keyword>
<dbReference type="CDD" id="cd00531">
    <property type="entry name" value="NTF2_like"/>
    <property type="match status" value="1"/>
</dbReference>
<name>A0ABZ1YRU4_9NOCA</name>
<dbReference type="InterPro" id="IPR037401">
    <property type="entry name" value="SnoaL-like"/>
</dbReference>
<proteinExistence type="predicted"/>
<dbReference type="Gene3D" id="3.10.450.50">
    <property type="match status" value="1"/>
</dbReference>
<dbReference type="RefSeq" id="WP_329409334.1">
    <property type="nucleotide sequence ID" value="NZ_CP109441.1"/>
</dbReference>
<dbReference type="Pfam" id="PF13577">
    <property type="entry name" value="SnoaL_4"/>
    <property type="match status" value="1"/>
</dbReference>
<evidence type="ECO:0000313" key="3">
    <source>
        <dbReference type="Proteomes" id="UP001432062"/>
    </source>
</evidence>
<dbReference type="InterPro" id="IPR032710">
    <property type="entry name" value="NTF2-like_dom_sf"/>
</dbReference>
<accession>A0ABZ1YRU4</accession>
<organism evidence="2 3">
    <name type="scientific">Nocardia vinacea</name>
    <dbReference type="NCBI Taxonomy" id="96468"/>
    <lineage>
        <taxon>Bacteria</taxon>
        <taxon>Bacillati</taxon>
        <taxon>Actinomycetota</taxon>
        <taxon>Actinomycetes</taxon>
        <taxon>Mycobacteriales</taxon>
        <taxon>Nocardiaceae</taxon>
        <taxon>Nocardia</taxon>
    </lineage>
</organism>
<reference evidence="2" key="1">
    <citation type="submission" date="2022-10" db="EMBL/GenBank/DDBJ databases">
        <title>The complete genomes of actinobacterial strains from the NBC collection.</title>
        <authorList>
            <person name="Joergensen T.S."/>
            <person name="Alvarez Arevalo M."/>
            <person name="Sterndorff E.B."/>
            <person name="Faurdal D."/>
            <person name="Vuksanovic O."/>
            <person name="Mourched A.-S."/>
            <person name="Charusanti P."/>
            <person name="Shaw S."/>
            <person name="Blin K."/>
            <person name="Weber T."/>
        </authorList>
    </citation>
    <scope>NUCLEOTIDE SEQUENCE</scope>
    <source>
        <strain evidence="2">NBC_01482</strain>
    </source>
</reference>
<evidence type="ECO:0000313" key="2">
    <source>
        <dbReference type="EMBL" id="WUV45838.1"/>
    </source>
</evidence>
<gene>
    <name evidence="2" type="ORF">OG563_43300</name>
</gene>
<evidence type="ECO:0000259" key="1">
    <source>
        <dbReference type="Pfam" id="PF13577"/>
    </source>
</evidence>
<dbReference type="Proteomes" id="UP001432062">
    <property type="component" value="Chromosome"/>
</dbReference>